<protein>
    <recommendedName>
        <fullName evidence="4">EF-hand domain-containing protein</fullName>
    </recommendedName>
</protein>
<comment type="caution">
    <text evidence="2">The sequence shown here is derived from an EMBL/GenBank/DDBJ whole genome shotgun (WGS) entry which is preliminary data.</text>
</comment>
<feature type="region of interest" description="Disordered" evidence="1">
    <location>
        <begin position="2954"/>
        <end position="2982"/>
    </location>
</feature>
<feature type="region of interest" description="Disordered" evidence="1">
    <location>
        <begin position="357"/>
        <end position="430"/>
    </location>
</feature>
<proteinExistence type="predicted"/>
<keyword evidence="3" id="KW-1185">Reference proteome</keyword>
<name>A0AAV3ZQ07_9GAST</name>
<feature type="compositionally biased region" description="Basic and acidic residues" evidence="1">
    <location>
        <begin position="1599"/>
        <end position="1612"/>
    </location>
</feature>
<reference evidence="2 3" key="1">
    <citation type="journal article" date="2021" name="Elife">
        <title>Chloroplast acquisition without the gene transfer in kleptoplastic sea slugs, Plakobranchus ocellatus.</title>
        <authorList>
            <person name="Maeda T."/>
            <person name="Takahashi S."/>
            <person name="Yoshida T."/>
            <person name="Shimamura S."/>
            <person name="Takaki Y."/>
            <person name="Nagai Y."/>
            <person name="Toyoda A."/>
            <person name="Suzuki Y."/>
            <person name="Arimoto A."/>
            <person name="Ishii H."/>
            <person name="Satoh N."/>
            <person name="Nishiyama T."/>
            <person name="Hasebe M."/>
            <person name="Maruyama T."/>
            <person name="Minagawa J."/>
            <person name="Obokata J."/>
            <person name="Shigenobu S."/>
        </authorList>
    </citation>
    <scope>NUCLEOTIDE SEQUENCE [LARGE SCALE GENOMIC DNA]</scope>
</reference>
<feature type="compositionally biased region" description="Polar residues" evidence="1">
    <location>
        <begin position="359"/>
        <end position="399"/>
    </location>
</feature>
<dbReference type="Proteomes" id="UP000735302">
    <property type="component" value="Unassembled WGS sequence"/>
</dbReference>
<evidence type="ECO:0000256" key="1">
    <source>
        <dbReference type="SAM" id="MobiDB-lite"/>
    </source>
</evidence>
<feature type="region of interest" description="Disordered" evidence="1">
    <location>
        <begin position="1733"/>
        <end position="1754"/>
    </location>
</feature>
<feature type="region of interest" description="Disordered" evidence="1">
    <location>
        <begin position="1314"/>
        <end position="1339"/>
    </location>
</feature>
<feature type="region of interest" description="Disordered" evidence="1">
    <location>
        <begin position="3137"/>
        <end position="3176"/>
    </location>
</feature>
<dbReference type="EMBL" id="BLXT01003199">
    <property type="protein sequence ID" value="GFO01151.1"/>
    <property type="molecule type" value="Genomic_DNA"/>
</dbReference>
<feature type="compositionally biased region" description="Basic and acidic residues" evidence="1">
    <location>
        <begin position="1733"/>
        <end position="1752"/>
    </location>
</feature>
<accession>A0AAV3ZQ07</accession>
<feature type="region of interest" description="Disordered" evidence="1">
    <location>
        <begin position="619"/>
        <end position="645"/>
    </location>
</feature>
<feature type="compositionally biased region" description="Polar residues" evidence="1">
    <location>
        <begin position="2962"/>
        <end position="2981"/>
    </location>
</feature>
<evidence type="ECO:0000313" key="2">
    <source>
        <dbReference type="EMBL" id="GFO01151.1"/>
    </source>
</evidence>
<evidence type="ECO:0008006" key="4">
    <source>
        <dbReference type="Google" id="ProtNLM"/>
    </source>
</evidence>
<feature type="compositionally biased region" description="Polar residues" evidence="1">
    <location>
        <begin position="632"/>
        <end position="641"/>
    </location>
</feature>
<evidence type="ECO:0000313" key="3">
    <source>
        <dbReference type="Proteomes" id="UP000735302"/>
    </source>
</evidence>
<dbReference type="SUPFAM" id="SSF47473">
    <property type="entry name" value="EF-hand"/>
    <property type="match status" value="1"/>
</dbReference>
<dbReference type="InterPro" id="IPR011992">
    <property type="entry name" value="EF-hand-dom_pair"/>
</dbReference>
<sequence>MTGRPMSLLMIQCPQPWWSEFEPMPSMDALRAAVDYDDDLDGWITASDLRRWLDIFDTDDNSEMDLDEYVAFSMERYKVNATIAKIMFDLTDMSGDQKLSERDWEFQFKDDFALSLCDARRSLLDLARMATKFQGTQLTGKALRAAMQRKLQEEWGWYQQARGGDWGGPGRYGGRGPPRRAGKTRFTHDGCLAEGTCYRGEYTEAWGRPGAWMWWGMKDGQAAGYRPGNFMTQFPGSFPGGDSRAGMGVNMLPGMSSPLGGMTIPFFPGQSFLGVDNRSPFTQFQYPNLPAGSEANMGGGMVPQFFPFKRDIMVNTKSPVTSPMTAKRKVKAENYFSHYLQLFTPFAADKITKKDFNDGSISNSSPVTTDVSPNLPQDGNSFSTTKQNSLGNAARNQEVTSEEPMPPASEAPASSFGTDETKDGGDEFNGVEDETAREDQFPFMGYPVFIGFDPWFYGGAPAWGLVGRMKRKEGERIEPDQSIEGKDENETKTEINEDDNLLRSKRDASDESAEDKIKSEWMPMINQDTRDIGEDNIVNSTDFEDFDTLDRGIWPTLINPLSFRLSPIDLWAAMMLDNPMLNSGRWLEDTQNESMFEINETDASAHQWWLPEPWTAPDFTSPTSEGDEQQENAETSDGTSSGRDKRFANYPYSSFLYNPNYNMRMRMMAYMMRMRYFSQMFPRYPWYYWYRHINRNQPYSMWRWYWYRNPYMSNYWTNRGTGSAMWRRTAENGDASTDTRSKREANTPTRWKRWQDQGWYPEQSNRMWWDNWSNKWKDAWPDRFWKREAGEESAKRLRREIIDGNVREKRYNGNRWFPRRYGWTNWNRYNSWQSRWNSWSYMNPWYNNYWKRDTLPSGSGELNNPDQSRTKREANHGMKKKRYGMMWNSMSPYWYSPYSMWNWYPYNSMSGNYMWKRDTENDLKRSRNKRETDELDREKRYQMYSDTNSWNNLARQRQFQSRDWKMNPNRSQYPRMNSWSQFGNQMWKRDSSQRGEDIRAKRDAEATNKNKRFGMMGNRNWNRWYFPSNYWQASPWWDHYNGIPSFNHYKNQMWKRTTEDDSADGRTKRETDTSNRLKRYGMMFNSWAFYPSSYSPYAYPWNPFSSMSNWFNYGNQVWKRESDEEAEPRTQRDTVTLNRDKRYGMDGNFYGNRWSWQKNFPSHSWTGKYNRMYDWFNYGNQFWKRNDRKASKESRQKRDTENSNRDKRYGMWNFESPEWPWQNYFSFYNIFSNPYYGMRNQFWKRNAGELPSRSKTKRDTEDANRAKRYGMMSNFGSGYGNGWFFDNWNMHGRWYPYNYMDNWINSRNNMWKRDSENSDKHAEAREKSRTERDTESAERSKRYGMMGDYSRNWRLGNWWNQYNRMPGLNYYGYQMWKRGTKEAVKDDRSKRDTESAERDKRYGMMGDYSWNGMHRQWYYPSNNWQMGNWWNQYNKMPGWNYYGNQMWKRGTEEDEVDNISKRDIESAEKGKRSGMMGNSHWNRGPGQWYKPSSRWRMGSMWNNYNTMPGWNYYGNQMWKRGTEEGQEGRVKRDADNTERGKRYGMMGNYNWNGMYRQWYYPSNNWRMGQWWNQYNRMPGWNYYGNQMWKRGTEEDEVEDRAKRDTKSAERGKRYGMMGNSNWNRGPGQWYHPSSRWRMGHMWNNYNRMPGWNYYGNKMWKRGTEEGQESRTKRDTENAVRGKRNGMMGNYYWNRGPGQWYFPSSNWQMDQWWNNYNGMPGWNYYGNQMWKRGTEKGQESRTKRDTENAERGKRNGMMGNSYWNGMHGQWYYPSSNWQMGNMWNNYNRMPGWNFYGNQMWKRGTEEDLEDERSKRDTESSERDKRYSMMENYYWNRGPGQWYYPNRNWQMGHRWNNYNRMSKWNYYRNQMWKRGTEKDQESRAKRDTESAERGKRYGMMGDYHWNGMHRQWYYPSSNWRMGQWWNQYNRMPGWNYYGNQMWKRGAEEDQESRAKRDTESAERGKRYGMVGDYHWNGMHRQWYYPSNNWQMVQWWNQYNKMPGWNYYGNQMWKRDSKEDEMEDRSKRDTKSAERGKRYGMMGNSYWNRGPGQWYYPSSHWRMGHMWNNYNTMPGWNYYGNQMWKRDTEEDDVEDRSKRDTESAERGKRYGMMGNSYWNRGPGQWYYPSSRWRMDNWWNQYNRMPSWNYYGNQMWKRGSEEGQEGRVKRDTESAERGKRYGMIGNFNWYREPGQWYYPSNKWQMGHMWNNYNRMPGWNFYGNQMWKRGAEEDVEDERSKRDTESSERGKRYGMMENYYWNRGPGQWYYPNRNWRMGHKWNNYNRMSNWNYYRNQKWKRGTEKGPKSRAKRDTESAERGKRYGMMGDYHWDGMHRQWYYPSNNWQMGQWWNQYNRMPGLNYYGNQMWKRGAEEDQESRAKRDTESAERGKRYGMMGDYYWNGMHRQWYYPSNNWQMGNWWNQYNRMPGWNYYGNQMWKRRAQEDSEDDRSKRDTESSERGKRYSMMGNYYWNRGPGQWYYPNRNWRMGHRWNNYNRMPGWNYYGNQMWKRGAEEGQESRTKRDTENAERGKRYGMMGDYHWNGMYGQWYYPSSNWRMGQWWNQYNRMPGWNYYGNQMWKRRAQEGQESRAKRDTKSAERDKRYGMMGNYYWNGMYGQWYYPSSNWQMGQWWNQYNRMPGWNYYGNQMWKRGTEESEINDRTRRDTESAGRDKRYGMVGNFYLNMMPEQWYFPTHIWQMRQWWNQYNQMLGSNFMWKRHAGDNSEEVREKRNIQDVDTEEKYGGQGIPRIKRDVEDMKREKRYAMMWNFMPPYLNRWQWQWFSPFYYWYIPGWFSYNMRRAQMWKRGIQKDSEETRTRRSIDSNRPKRYGRMSDFISPFWNSRSSQWFSPYNNIPWQRTHRVNGMWKRSTQEAVEDQMTKRDDENLEREKRMGGMMWYRWPYQWNSPYNYWQMPGFFGDYGWRNYMWKREAEESLNKKRIKRETAESYGEKGDWNREEGIKADTNKRQFSYNKKPSPDSKSVNTEKSVWRSAKKNYGEESTWQRRLNQGDAKWQHGMNKNYGYSSNRWSDGAIPNSYQAKPSKWQPGATAGIRTSWQGTPSMFPNRGYNSMSGMRPSPLLNMMYRGRIGSMPQGYPLAQSYSDQWRGAVNEGENWPMDWSDNPPVSSYGFFGSGPFNFRYHRNTQDKRGAPDLTSTESVADLSEGSGRSNLRNKRWTEEQEGNIERSKRWSPYFNNYAYFNRYNRLRQLWAPWFFYSFCQNQPWRSQWRMFHYKRNATNSDKDGAFKTGSDQSSQWFDSEKEKRQGYGGTGYGPSWYFLSWMCPQALRMMQENYGMRRNFYPSYHRYNWYGNMRNPYFYYQQQQYRWRRSAPEEKRAADVNDFKENEDMRERRQWGNIWQTWRDGRGPQDCEEWIAPMTAWSPWRGWNMLRKTRQEATKANKNAQAYEEIYSRLKGTSQSPRENGYARNEYEDKEGIKVERASHRCRTWKGRKFDTPNMPMNMAMNNRMNFDRFSMNPWANNWMRDNRWGMRTRREASLHRTEEKMPLQTENNDRSKRWESGMWNPNPFWQWNPQSYVNNWPNYWYDMWM</sequence>
<feature type="region of interest" description="Disordered" evidence="1">
    <location>
        <begin position="474"/>
        <end position="516"/>
    </location>
</feature>
<feature type="region of interest" description="Disordered" evidence="1">
    <location>
        <begin position="1593"/>
        <end position="1617"/>
    </location>
</feature>
<gene>
    <name evidence="2" type="ORF">PoB_002765600</name>
</gene>
<organism evidence="2 3">
    <name type="scientific">Plakobranchus ocellatus</name>
    <dbReference type="NCBI Taxonomy" id="259542"/>
    <lineage>
        <taxon>Eukaryota</taxon>
        <taxon>Metazoa</taxon>
        <taxon>Spiralia</taxon>
        <taxon>Lophotrochozoa</taxon>
        <taxon>Mollusca</taxon>
        <taxon>Gastropoda</taxon>
        <taxon>Heterobranchia</taxon>
        <taxon>Euthyneura</taxon>
        <taxon>Panpulmonata</taxon>
        <taxon>Sacoglossa</taxon>
        <taxon>Placobranchoidea</taxon>
        <taxon>Plakobranchidae</taxon>
        <taxon>Plakobranchus</taxon>
    </lineage>
</organism>